<dbReference type="AlphaFoldDB" id="A0A0F9Q5F7"/>
<organism evidence="1">
    <name type="scientific">marine sediment metagenome</name>
    <dbReference type="NCBI Taxonomy" id="412755"/>
    <lineage>
        <taxon>unclassified sequences</taxon>
        <taxon>metagenomes</taxon>
        <taxon>ecological metagenomes</taxon>
    </lineage>
</organism>
<sequence length="101" mass="11330">MRQLTPCCIAAGVTPIENIEYDIFASLPPEEQEPTSGVVYGVPRDLSSSGRALLVGYRFTDVRDMLNKWSFEHCFWALYLRSIPGPAEDPADPDYMKEISS</sequence>
<comment type="caution">
    <text evidence="1">The sequence shown here is derived from an EMBL/GenBank/DDBJ whole genome shotgun (WGS) entry which is preliminary data.</text>
</comment>
<gene>
    <name evidence="1" type="ORF">LCGC14_1135830</name>
</gene>
<dbReference type="EMBL" id="LAZR01005353">
    <property type="protein sequence ID" value="KKN00628.1"/>
    <property type="molecule type" value="Genomic_DNA"/>
</dbReference>
<reference evidence="1" key="1">
    <citation type="journal article" date="2015" name="Nature">
        <title>Complex archaea that bridge the gap between prokaryotes and eukaryotes.</title>
        <authorList>
            <person name="Spang A."/>
            <person name="Saw J.H."/>
            <person name="Jorgensen S.L."/>
            <person name="Zaremba-Niedzwiedzka K."/>
            <person name="Martijn J."/>
            <person name="Lind A.E."/>
            <person name="van Eijk R."/>
            <person name="Schleper C."/>
            <person name="Guy L."/>
            <person name="Ettema T.J."/>
        </authorList>
    </citation>
    <scope>NUCLEOTIDE SEQUENCE</scope>
</reference>
<accession>A0A0F9Q5F7</accession>
<proteinExistence type="predicted"/>
<protein>
    <submittedName>
        <fullName evidence="1">Uncharacterized protein</fullName>
    </submittedName>
</protein>
<evidence type="ECO:0000313" key="1">
    <source>
        <dbReference type="EMBL" id="KKN00628.1"/>
    </source>
</evidence>
<name>A0A0F9Q5F7_9ZZZZ</name>